<evidence type="ECO:0000313" key="2">
    <source>
        <dbReference type="EMBL" id="KAA9320379.1"/>
    </source>
</evidence>
<feature type="domain" description="HTH cro/C1-type" evidence="1">
    <location>
        <begin position="23"/>
        <end position="67"/>
    </location>
</feature>
<name>A0A5N1I586_LACJE</name>
<evidence type="ECO:0000313" key="3">
    <source>
        <dbReference type="EMBL" id="MEL0565709.1"/>
    </source>
</evidence>
<sequence length="130" mass="15116">MSANINTIFSQNFTNLLKNRFKTLADFSKETDTAYSTVSDWKNGKKLPRAGGLQMIANYFDTDIPYLITDHTTTKSEEPLTEIKNNNCLQFEGQRMTPDEIKYMTTQLQMFRLYKKNNDKDPENNDNPDK</sequence>
<gene>
    <name evidence="3" type="ORF">AAC431_07280</name>
    <name evidence="2" type="ORF">F6H94_08040</name>
</gene>
<dbReference type="SUPFAM" id="SSF47413">
    <property type="entry name" value="lambda repressor-like DNA-binding domains"/>
    <property type="match status" value="1"/>
</dbReference>
<proteinExistence type="predicted"/>
<dbReference type="EMBL" id="JBBVUL010000015">
    <property type="protein sequence ID" value="MEL0565709.1"/>
    <property type="molecule type" value="Genomic_DNA"/>
</dbReference>
<dbReference type="KEGG" id="lje:BUE77_08145"/>
<dbReference type="RefSeq" id="WP_021351193.1">
    <property type="nucleotide sequence ID" value="NZ_CATOUW010000004.1"/>
</dbReference>
<dbReference type="InterPro" id="IPR001387">
    <property type="entry name" value="Cro/C1-type_HTH"/>
</dbReference>
<dbReference type="GeneID" id="31743691"/>
<dbReference type="SMART" id="SM00530">
    <property type="entry name" value="HTH_XRE"/>
    <property type="match status" value="1"/>
</dbReference>
<reference evidence="2 4" key="1">
    <citation type="submission" date="2019-09" db="EMBL/GenBank/DDBJ databases">
        <title>Draft genome sequence assemblies of isolates from the urinary tract.</title>
        <authorList>
            <person name="Mores C.R."/>
            <person name="Putonti C."/>
            <person name="Wolfe A.J."/>
        </authorList>
    </citation>
    <scope>NUCLEOTIDE SEQUENCE [LARGE SCALE GENOMIC DNA]</scope>
    <source>
        <strain evidence="2 4">UMB246</strain>
    </source>
</reference>
<dbReference type="GO" id="GO:0003677">
    <property type="term" value="F:DNA binding"/>
    <property type="evidence" value="ECO:0007669"/>
    <property type="project" value="InterPro"/>
</dbReference>
<evidence type="ECO:0000313" key="4">
    <source>
        <dbReference type="Proteomes" id="UP000327236"/>
    </source>
</evidence>
<comment type="caution">
    <text evidence="2">The sequence shown here is derived from an EMBL/GenBank/DDBJ whole genome shotgun (WGS) entry which is preliminary data.</text>
</comment>
<dbReference type="Proteomes" id="UP001385848">
    <property type="component" value="Unassembled WGS sequence"/>
</dbReference>
<protein>
    <submittedName>
        <fullName evidence="2">Helix-turn-helix transcriptional regulator</fullName>
    </submittedName>
</protein>
<dbReference type="PROSITE" id="PS50943">
    <property type="entry name" value="HTH_CROC1"/>
    <property type="match status" value="1"/>
</dbReference>
<dbReference type="Gene3D" id="1.10.260.40">
    <property type="entry name" value="lambda repressor-like DNA-binding domains"/>
    <property type="match status" value="1"/>
</dbReference>
<keyword evidence="5" id="KW-1185">Reference proteome</keyword>
<dbReference type="AlphaFoldDB" id="A0A5N1I586"/>
<dbReference type="Proteomes" id="UP000327236">
    <property type="component" value="Unassembled WGS sequence"/>
</dbReference>
<dbReference type="OrthoDB" id="2475196at2"/>
<dbReference type="InterPro" id="IPR010982">
    <property type="entry name" value="Lambda_DNA-bd_dom_sf"/>
</dbReference>
<reference evidence="3 5" key="2">
    <citation type="submission" date="2024-04" db="EMBL/GenBank/DDBJ databases">
        <title>Three lactobacilli isolated from voided urine samples from females with type 2 diabetes.</title>
        <authorList>
            <person name="Kula A."/>
            <person name="Stegman N."/>
            <person name="Putonti C."/>
        </authorList>
    </citation>
    <scope>NUCLEOTIDE SEQUENCE [LARGE SCALE GENOMIC DNA]</scope>
    <source>
        <strain evidence="3 5">1855</strain>
    </source>
</reference>
<evidence type="ECO:0000313" key="5">
    <source>
        <dbReference type="Proteomes" id="UP001385848"/>
    </source>
</evidence>
<organism evidence="2 4">
    <name type="scientific">Lactobacillus jensenii</name>
    <dbReference type="NCBI Taxonomy" id="109790"/>
    <lineage>
        <taxon>Bacteria</taxon>
        <taxon>Bacillati</taxon>
        <taxon>Bacillota</taxon>
        <taxon>Bacilli</taxon>
        <taxon>Lactobacillales</taxon>
        <taxon>Lactobacillaceae</taxon>
        <taxon>Lactobacillus</taxon>
    </lineage>
</organism>
<evidence type="ECO:0000259" key="1">
    <source>
        <dbReference type="PROSITE" id="PS50943"/>
    </source>
</evidence>
<dbReference type="EMBL" id="VYWW01000048">
    <property type="protein sequence ID" value="KAA9320379.1"/>
    <property type="molecule type" value="Genomic_DNA"/>
</dbReference>
<dbReference type="CDD" id="cd00093">
    <property type="entry name" value="HTH_XRE"/>
    <property type="match status" value="1"/>
</dbReference>
<accession>A0A5N1I586</accession>
<dbReference type="Pfam" id="PF13443">
    <property type="entry name" value="HTH_26"/>
    <property type="match status" value="1"/>
</dbReference>